<keyword evidence="2" id="KW-1185">Reference proteome</keyword>
<comment type="caution">
    <text evidence="1">The sequence shown here is derived from an EMBL/GenBank/DDBJ whole genome shotgun (WGS) entry which is preliminary data.</text>
</comment>
<name>A0A0P6XWR9_9CHLR</name>
<accession>A0A0P6XWR9</accession>
<proteinExistence type="predicted"/>
<evidence type="ECO:0000313" key="2">
    <source>
        <dbReference type="Proteomes" id="UP000050277"/>
    </source>
</evidence>
<protein>
    <submittedName>
        <fullName evidence="1">Uncharacterized protein</fullName>
    </submittedName>
</protein>
<evidence type="ECO:0000313" key="1">
    <source>
        <dbReference type="EMBL" id="KPL79982.1"/>
    </source>
</evidence>
<reference evidence="1 2" key="1">
    <citation type="submission" date="2015-07" db="EMBL/GenBank/DDBJ databases">
        <title>Whole genome sequence of Herpetosiphon geysericola DSM 7119.</title>
        <authorList>
            <person name="Hemp J."/>
            <person name="Ward L.M."/>
            <person name="Pace L.A."/>
            <person name="Fischer W.W."/>
        </authorList>
    </citation>
    <scope>NUCLEOTIDE SEQUENCE [LARGE SCALE GENOMIC DNA]</scope>
    <source>
        <strain evidence="1 2">DSM 7119</strain>
    </source>
</reference>
<dbReference type="EMBL" id="LGKP01000042">
    <property type="protein sequence ID" value="KPL79982.1"/>
    <property type="molecule type" value="Genomic_DNA"/>
</dbReference>
<dbReference type="AlphaFoldDB" id="A0A0P6XWR9"/>
<organism evidence="1 2">
    <name type="scientific">Herpetosiphon geysericola</name>
    <dbReference type="NCBI Taxonomy" id="70996"/>
    <lineage>
        <taxon>Bacteria</taxon>
        <taxon>Bacillati</taxon>
        <taxon>Chloroflexota</taxon>
        <taxon>Chloroflexia</taxon>
        <taxon>Herpetosiphonales</taxon>
        <taxon>Herpetosiphonaceae</taxon>
        <taxon>Herpetosiphon</taxon>
    </lineage>
</organism>
<dbReference type="Proteomes" id="UP000050277">
    <property type="component" value="Unassembled WGS sequence"/>
</dbReference>
<sequence>MVYSHGLNAFAAKNALLAYLDVSIAARRCQPTAGQRTLVQLRPIFPQFPDELPMLALLAEDRYISPRFLYE</sequence>
<gene>
    <name evidence="1" type="ORF">SE18_25690</name>
</gene>